<accession>A0ABR1ANU5</accession>
<dbReference type="InterPro" id="IPR031983">
    <property type="entry name" value="DUF4786"/>
</dbReference>
<gene>
    <name evidence="2" type="ORF">RUM44_011002</name>
</gene>
<dbReference type="EMBL" id="JAWJWF010000046">
    <property type="protein sequence ID" value="KAK6624144.1"/>
    <property type="molecule type" value="Genomic_DNA"/>
</dbReference>
<evidence type="ECO:0000313" key="2">
    <source>
        <dbReference type="EMBL" id="KAK6624144.1"/>
    </source>
</evidence>
<protein>
    <submittedName>
        <fullName evidence="2">Uncharacterized protein</fullName>
    </submittedName>
</protein>
<reference evidence="2 3" key="1">
    <citation type="submission" date="2023-09" db="EMBL/GenBank/DDBJ databases">
        <title>Genomes of two closely related lineages of the louse Polyplax serrata with different host specificities.</title>
        <authorList>
            <person name="Martinu J."/>
            <person name="Tarabai H."/>
            <person name="Stefka J."/>
            <person name="Hypsa V."/>
        </authorList>
    </citation>
    <scope>NUCLEOTIDE SEQUENCE [LARGE SCALE GENOMIC DNA]</scope>
    <source>
        <strain evidence="2">98ZLc_SE</strain>
    </source>
</reference>
<sequence>MNIILTQESSDLSIRIMYTSKFNVEEVVSYSKPKMIILLVLVFSQVMLCQSSHNSESIQGSSDSTSHNLKKIQDILMEKIQTVRSESKSDGSGVKSGEDKVDTPNQEERGGKGRRGKSLALFPYYLPHELMPFGPPAPGYYHTQNKDLDNPYTSEWLSRTEPFKRNTPLLDSPTYYIRLPPNPYAFVPGMGYVSRPPSLSDPEVFESNKPESPTQSGNDLFHDPFYRLPINFVSNGKPTGVYQLENEPAPKPESNFVNLNKGPYVFNGKPSEIYLVAQIYNALYGDELNHFYP</sequence>
<keyword evidence="3" id="KW-1185">Reference proteome</keyword>
<dbReference type="Pfam" id="PF16027">
    <property type="entry name" value="DUF4786"/>
    <property type="match status" value="1"/>
</dbReference>
<dbReference type="Proteomes" id="UP001359485">
    <property type="component" value="Unassembled WGS sequence"/>
</dbReference>
<feature type="region of interest" description="Disordered" evidence="1">
    <location>
        <begin position="83"/>
        <end position="115"/>
    </location>
</feature>
<name>A0ABR1ANU5_POLSC</name>
<evidence type="ECO:0000313" key="3">
    <source>
        <dbReference type="Proteomes" id="UP001359485"/>
    </source>
</evidence>
<proteinExistence type="predicted"/>
<evidence type="ECO:0000256" key="1">
    <source>
        <dbReference type="SAM" id="MobiDB-lite"/>
    </source>
</evidence>
<comment type="caution">
    <text evidence="2">The sequence shown here is derived from an EMBL/GenBank/DDBJ whole genome shotgun (WGS) entry which is preliminary data.</text>
</comment>
<organism evidence="2 3">
    <name type="scientific">Polyplax serrata</name>
    <name type="common">Common mouse louse</name>
    <dbReference type="NCBI Taxonomy" id="468196"/>
    <lineage>
        <taxon>Eukaryota</taxon>
        <taxon>Metazoa</taxon>
        <taxon>Ecdysozoa</taxon>
        <taxon>Arthropoda</taxon>
        <taxon>Hexapoda</taxon>
        <taxon>Insecta</taxon>
        <taxon>Pterygota</taxon>
        <taxon>Neoptera</taxon>
        <taxon>Paraneoptera</taxon>
        <taxon>Psocodea</taxon>
        <taxon>Troctomorpha</taxon>
        <taxon>Phthiraptera</taxon>
        <taxon>Anoplura</taxon>
        <taxon>Polyplacidae</taxon>
        <taxon>Polyplax</taxon>
    </lineage>
</organism>
<feature type="compositionally biased region" description="Basic and acidic residues" evidence="1">
    <location>
        <begin position="96"/>
        <end position="111"/>
    </location>
</feature>